<keyword evidence="2" id="KW-0547">Nucleotide-binding</keyword>
<evidence type="ECO:0000256" key="1">
    <source>
        <dbReference type="ARBA" id="ARBA00004370"/>
    </source>
</evidence>
<evidence type="ECO:0000313" key="9">
    <source>
        <dbReference type="Proteomes" id="UP000823989"/>
    </source>
</evidence>
<evidence type="ECO:0000313" key="8">
    <source>
        <dbReference type="EMBL" id="HIW12130.1"/>
    </source>
</evidence>
<gene>
    <name evidence="8" type="ORF">H9891_03120</name>
</gene>
<comment type="caution">
    <text evidence="8">The sequence shown here is derived from an EMBL/GenBank/DDBJ whole genome shotgun (WGS) entry which is preliminary data.</text>
</comment>
<comment type="subcellular location">
    <subcellularLocation>
        <location evidence="1">Membrane</location>
    </subcellularLocation>
</comment>
<proteinExistence type="predicted"/>
<reference evidence="8" key="2">
    <citation type="submission" date="2021-04" db="EMBL/GenBank/DDBJ databases">
        <authorList>
            <person name="Gilroy R."/>
        </authorList>
    </citation>
    <scope>NUCLEOTIDE SEQUENCE</scope>
    <source>
        <strain evidence="8">ChiHjej13B12-752</strain>
    </source>
</reference>
<evidence type="ECO:0000256" key="2">
    <source>
        <dbReference type="ARBA" id="ARBA00022741"/>
    </source>
</evidence>
<feature type="domain" description="Dynamin N-terminal" evidence="7">
    <location>
        <begin position="587"/>
        <end position="796"/>
    </location>
</feature>
<reference evidence="8" key="1">
    <citation type="journal article" date="2021" name="PeerJ">
        <title>Extensive microbial diversity within the chicken gut microbiome revealed by metagenomics and culture.</title>
        <authorList>
            <person name="Gilroy R."/>
            <person name="Ravi A."/>
            <person name="Getino M."/>
            <person name="Pursley I."/>
            <person name="Horton D.L."/>
            <person name="Alikhan N.F."/>
            <person name="Baker D."/>
            <person name="Gharbi K."/>
            <person name="Hall N."/>
            <person name="Watson M."/>
            <person name="Adriaenssens E.M."/>
            <person name="Foster-Nyarko E."/>
            <person name="Jarju S."/>
            <person name="Secka A."/>
            <person name="Antonio M."/>
            <person name="Oren A."/>
            <person name="Chaudhuri R.R."/>
            <person name="La Ragione R."/>
            <person name="Hildebrand F."/>
            <person name="Pallen M.J."/>
        </authorList>
    </citation>
    <scope>NUCLEOTIDE SEQUENCE</scope>
    <source>
        <strain evidence="8">ChiHjej13B12-752</strain>
    </source>
</reference>
<feature type="coiled-coil region" evidence="6">
    <location>
        <begin position="855"/>
        <end position="903"/>
    </location>
</feature>
<dbReference type="InterPro" id="IPR027094">
    <property type="entry name" value="Mitofusin_fam"/>
</dbReference>
<evidence type="ECO:0000256" key="4">
    <source>
        <dbReference type="ARBA" id="ARBA00023134"/>
    </source>
</evidence>
<dbReference type="GO" id="GO:0008053">
    <property type="term" value="P:mitochondrial fusion"/>
    <property type="evidence" value="ECO:0007669"/>
    <property type="project" value="TreeGrafter"/>
</dbReference>
<keyword evidence="4" id="KW-0342">GTP-binding</keyword>
<dbReference type="InterPro" id="IPR045063">
    <property type="entry name" value="Dynamin_N"/>
</dbReference>
<feature type="domain" description="Dynamin N-terminal" evidence="7">
    <location>
        <begin position="45"/>
        <end position="195"/>
    </location>
</feature>
<dbReference type="PANTHER" id="PTHR10465">
    <property type="entry name" value="TRANSMEMBRANE GTPASE FZO1"/>
    <property type="match status" value="1"/>
</dbReference>
<keyword evidence="6" id="KW-0175">Coiled coil</keyword>
<accession>A0A9D1QF08</accession>
<evidence type="ECO:0000256" key="3">
    <source>
        <dbReference type="ARBA" id="ARBA00022801"/>
    </source>
</evidence>
<dbReference type="PANTHER" id="PTHR10465:SF0">
    <property type="entry name" value="SARCALUMENIN"/>
    <property type="match status" value="1"/>
</dbReference>
<keyword evidence="5" id="KW-0472">Membrane</keyword>
<dbReference type="GO" id="GO:0003924">
    <property type="term" value="F:GTPase activity"/>
    <property type="evidence" value="ECO:0007669"/>
    <property type="project" value="InterPro"/>
</dbReference>
<sequence>MEHSSTLEILYKLKKEILKSDNDVLVSQIDHAIMKAYKDQLVFSFIGHYSAGKSSLINHLLDQTILPSSPVPTTSNTVSVQIGESGEIKAFIDQYKYIPLENYAALRDLNTKDLDITSIEMDVRHPVFRDRTVFQDTPGVDSSTRGHEESASRFLLNSDYIFFTVEYNHVESEHNLKLLKDIAALGIPFALVINQVDKHDDNELTMDTFLSRIRSTLGQWKIEPEEIFTTTIYDSPYNEITELTNLITGIEREHEVYKADYHERIISNIEDRQMQYIGGELGDIYKRQPAAEGKTVEEVDSHIVYLENEIKNDALASLHDDPEALADYVRQHTKGIAKNSYLYPHPVKSAITDYLKVVSGDIRAGGIFGRKRKQEALYNNALHDIEENITPVINTEIDAPVNGLFAELGLTGNPFRYRWGNSLLHKEEITTLSNAYILNYLDKLKRSVEKDVSHQAVNHLDTLDAGNVENTHGNKELTVEHSDYEQVKNLLKLQESLETANYRHFYIHMDDELEKLNLAEPVEYDLQNAGAGESGSTDSYQTEAATAVDITSFRRVRALLEGHPRHEKFSRVFSDKLDRIDEGLVNISVFGGFSAGKTTFINALLGETKLRTSPNPTTAAITEINGNGESYAVYKREEDLAGTLKVITNQSGSSAEDYMGWLKRHRNTVTEAHMPFVNGVYHNYGTYKPYLGQTLPITSDELIHKISSDHDAIFIHKALLAVPCALTERFSIVDSPGINSINQRHTKETHNIIAGSDLIIYVSYYNHVFSRSDESFLKYIQSIKGGDFPIIFVINAVDLMKSEEDMEKVMDYMSASLGRLGVRNVIFPLSSKRALEGGDEGFNTAKAGIMELAENNAAKIQEASLEETKAQLEAALESNIRRYANQQEEFAKIERTREMLTEEIKKHSAMDIVPLLDQETDIILSHMDRQLELKLYDHLKGLITVHDISDRKFMTKNEALLKSEINQFLSIEAATAFNAVYRKADAEYEQSVRQFNERLKEANTAGLLDNPSVEEEQLETAIDADILESFGKSLHQARNNTKAFRDGLLELSKALIQSIDHESVKESVEGMSRRYMSLKDEASEDDKASILASLTEPLPEISRQDHDEDKMLLEAIRQTTEVEAL</sequence>
<dbReference type="Pfam" id="PF00350">
    <property type="entry name" value="Dynamin_N"/>
    <property type="match status" value="2"/>
</dbReference>
<dbReference type="Gene3D" id="3.40.50.300">
    <property type="entry name" value="P-loop containing nucleotide triphosphate hydrolases"/>
    <property type="match status" value="2"/>
</dbReference>
<dbReference type="InterPro" id="IPR027417">
    <property type="entry name" value="P-loop_NTPase"/>
</dbReference>
<dbReference type="GO" id="GO:0005525">
    <property type="term" value="F:GTP binding"/>
    <property type="evidence" value="ECO:0007669"/>
    <property type="project" value="UniProtKB-KW"/>
</dbReference>
<evidence type="ECO:0000256" key="6">
    <source>
        <dbReference type="SAM" id="Coils"/>
    </source>
</evidence>
<protein>
    <submittedName>
        <fullName evidence="8">Dynamin family protein</fullName>
    </submittedName>
</protein>
<evidence type="ECO:0000259" key="7">
    <source>
        <dbReference type="Pfam" id="PF00350"/>
    </source>
</evidence>
<dbReference type="Proteomes" id="UP000823989">
    <property type="component" value="Unassembled WGS sequence"/>
</dbReference>
<keyword evidence="3" id="KW-0378">Hydrolase</keyword>
<name>A0A9D1QF08_9STAP</name>
<organism evidence="8 9">
    <name type="scientific">Candidatus Salinicoccus stercoripullorum</name>
    <dbReference type="NCBI Taxonomy" id="2838756"/>
    <lineage>
        <taxon>Bacteria</taxon>
        <taxon>Bacillati</taxon>
        <taxon>Bacillota</taxon>
        <taxon>Bacilli</taxon>
        <taxon>Bacillales</taxon>
        <taxon>Staphylococcaceae</taxon>
        <taxon>Salinicoccus</taxon>
    </lineage>
</organism>
<evidence type="ECO:0000256" key="5">
    <source>
        <dbReference type="ARBA" id="ARBA00023136"/>
    </source>
</evidence>
<dbReference type="AlphaFoldDB" id="A0A9D1QF08"/>
<dbReference type="GO" id="GO:0016020">
    <property type="term" value="C:membrane"/>
    <property type="evidence" value="ECO:0007669"/>
    <property type="project" value="UniProtKB-SubCell"/>
</dbReference>
<dbReference type="EMBL" id="DXHR01000011">
    <property type="protein sequence ID" value="HIW12130.1"/>
    <property type="molecule type" value="Genomic_DNA"/>
</dbReference>
<dbReference type="SUPFAM" id="SSF52540">
    <property type="entry name" value="P-loop containing nucleoside triphosphate hydrolases"/>
    <property type="match status" value="2"/>
</dbReference>